<dbReference type="OrthoDB" id="6184677at2759"/>
<feature type="region of interest" description="Disordered" evidence="1">
    <location>
        <begin position="204"/>
        <end position="250"/>
    </location>
</feature>
<dbReference type="RefSeq" id="XP_022301321.1">
    <property type="nucleotide sequence ID" value="XM_022445613.1"/>
</dbReference>
<feature type="compositionally biased region" description="Basic and acidic residues" evidence="1">
    <location>
        <begin position="232"/>
        <end position="250"/>
    </location>
</feature>
<name>A0A8B8BE90_CRAVI</name>
<gene>
    <name evidence="5 6" type="primary">LOC111109473</name>
    <name evidence="4" type="synonym">LOC111109263</name>
</gene>
<dbReference type="RefSeq" id="XP_022301315.1">
    <property type="nucleotide sequence ID" value="XM_022445607.1"/>
</dbReference>
<dbReference type="KEGG" id="cvn:111109473"/>
<dbReference type="Proteomes" id="UP000694844">
    <property type="component" value="Chromosome 1"/>
</dbReference>
<dbReference type="AlphaFoldDB" id="A0A8B8BE90"/>
<feature type="domain" description="Mitochondria-eating protein C-terminal" evidence="2">
    <location>
        <begin position="361"/>
        <end position="546"/>
    </location>
</feature>
<dbReference type="Pfam" id="PF16026">
    <property type="entry name" value="MIEAP"/>
    <property type="match status" value="1"/>
</dbReference>
<evidence type="ECO:0000259" key="2">
    <source>
        <dbReference type="Pfam" id="PF16026"/>
    </source>
</evidence>
<dbReference type="KEGG" id="cvn:111109263"/>
<feature type="region of interest" description="Disordered" evidence="1">
    <location>
        <begin position="109"/>
        <end position="136"/>
    </location>
</feature>
<evidence type="ECO:0000256" key="1">
    <source>
        <dbReference type="SAM" id="MobiDB-lite"/>
    </source>
</evidence>
<feature type="compositionally biased region" description="Polar residues" evidence="1">
    <location>
        <begin position="109"/>
        <end position="120"/>
    </location>
</feature>
<accession>A0A8B8BE90</accession>
<dbReference type="InterPro" id="IPR031981">
    <property type="entry name" value="MIEAP_C"/>
</dbReference>
<evidence type="ECO:0000313" key="3">
    <source>
        <dbReference type="Proteomes" id="UP000694844"/>
    </source>
</evidence>
<reference evidence="3" key="1">
    <citation type="submission" date="2024-06" db="UniProtKB">
        <authorList>
            <consortium name="RefSeq"/>
        </authorList>
    </citation>
    <scope>NUCLEOTIDE SEQUENCE [LARGE SCALE GENOMIC DNA]</scope>
</reference>
<evidence type="ECO:0000313" key="5">
    <source>
        <dbReference type="RefSeq" id="XP_022301315.1"/>
    </source>
</evidence>
<evidence type="ECO:0000313" key="6">
    <source>
        <dbReference type="RefSeq" id="XP_022301321.1"/>
    </source>
</evidence>
<protein>
    <submittedName>
        <fullName evidence="4">Uncharacterized protein LOC111109263 isoform X1</fullName>
    </submittedName>
    <submittedName>
        <fullName evidence="5 6">Uncharacterized protein LOC111109473 isoform X1</fullName>
    </submittedName>
</protein>
<evidence type="ECO:0000313" key="4">
    <source>
        <dbReference type="RefSeq" id="XP_022301057.1"/>
    </source>
</evidence>
<organism evidence="3 6">
    <name type="scientific">Crassostrea virginica</name>
    <name type="common">Eastern oyster</name>
    <dbReference type="NCBI Taxonomy" id="6565"/>
    <lineage>
        <taxon>Eukaryota</taxon>
        <taxon>Metazoa</taxon>
        <taxon>Spiralia</taxon>
        <taxon>Lophotrochozoa</taxon>
        <taxon>Mollusca</taxon>
        <taxon>Bivalvia</taxon>
        <taxon>Autobranchia</taxon>
        <taxon>Pteriomorphia</taxon>
        <taxon>Ostreida</taxon>
        <taxon>Ostreoidea</taxon>
        <taxon>Ostreidae</taxon>
        <taxon>Crassostrea</taxon>
    </lineage>
</organism>
<dbReference type="RefSeq" id="XP_022301057.1">
    <property type="nucleotide sequence ID" value="XM_022445349.1"/>
</dbReference>
<sequence length="549" mass="63596">MTLPDDHKTFYNKLQRLRGDLESFISRVDAPYLQITETEKHRYCVIVIELLEFAVKRAENLPKEISFPHLPTWNNLQKENRTLRNQVHILNSEQRRLSVLLESANRNIQELQDSDSQSTEDTPDDTNEDLRSGILSSRQLDDAYRSLFPIEEVSSSMEKETTPGIVKSNMSMTTSIPKMYSPRIASQNGNSSMKSPRFKERVNLQPIGPASPRSSNAQHERKPTRTGLLEFQAKKTDDNPARKKQTLQEKQLKNTIENIMEKNSELVRQNTALQHEVHRLQGLREAEKTPQEETPSKVEEKEVMELRNQVQSLWKLVQTLEVERKYLLNRLGRLATSRLGSEGDDRESQTFMADLSDLIRPTALTLRLSEIYNNEWLFAYESLMSRVFNEKKVIGQLLSCITNIFLKCQDMADKQRHKLHRESQLADGLLNPDNLLEVPIQIVELQRERALEDLPEIKQACREVLTNLKSYPKQVVRFVDKCAELCWFMNIHNPPLYLEWRILQGSLIDTSRFTFYSRSGRYVDYVVWPALLLMKDGAILSKGIVQGRG</sequence>
<keyword evidence="3" id="KW-1185">Reference proteome</keyword>
<proteinExistence type="predicted"/>
<dbReference type="GeneID" id="111109473"/>
<reference evidence="4 5" key="2">
    <citation type="submission" date="2025-04" db="UniProtKB">
        <authorList>
            <consortium name="RefSeq"/>
        </authorList>
    </citation>
    <scope>IDENTIFICATION</scope>
    <source>
        <tissue evidence="4 5">Whole sample</tissue>
    </source>
</reference>